<feature type="non-terminal residue" evidence="1">
    <location>
        <position position="1"/>
    </location>
</feature>
<comment type="caution">
    <text evidence="1">The sequence shown here is derived from an EMBL/GenBank/DDBJ whole genome shotgun (WGS) entry which is preliminary data.</text>
</comment>
<gene>
    <name evidence="1" type="ORF">HHI36_007189</name>
</gene>
<keyword evidence="2" id="KW-1185">Reference proteome</keyword>
<accession>A0ABD2MNT5</accession>
<dbReference type="EMBL" id="JABFTP020000021">
    <property type="protein sequence ID" value="KAL3268060.1"/>
    <property type="molecule type" value="Genomic_DNA"/>
</dbReference>
<proteinExistence type="predicted"/>
<evidence type="ECO:0000313" key="1">
    <source>
        <dbReference type="EMBL" id="KAL3268060.1"/>
    </source>
</evidence>
<dbReference type="Proteomes" id="UP001516400">
    <property type="component" value="Unassembled WGS sequence"/>
</dbReference>
<dbReference type="AlphaFoldDB" id="A0ABD2MNT5"/>
<name>A0ABD2MNT5_9CUCU</name>
<protein>
    <submittedName>
        <fullName evidence="1">Uncharacterized protein</fullName>
    </submittedName>
</protein>
<sequence>WTKWNNAFQITFPTLCNNTGTISPSERRLNVHILMGRRPANHLHFYLKTLD</sequence>
<organism evidence="1 2">
    <name type="scientific">Cryptolaemus montrouzieri</name>
    <dbReference type="NCBI Taxonomy" id="559131"/>
    <lineage>
        <taxon>Eukaryota</taxon>
        <taxon>Metazoa</taxon>
        <taxon>Ecdysozoa</taxon>
        <taxon>Arthropoda</taxon>
        <taxon>Hexapoda</taxon>
        <taxon>Insecta</taxon>
        <taxon>Pterygota</taxon>
        <taxon>Neoptera</taxon>
        <taxon>Endopterygota</taxon>
        <taxon>Coleoptera</taxon>
        <taxon>Polyphaga</taxon>
        <taxon>Cucujiformia</taxon>
        <taxon>Coccinelloidea</taxon>
        <taxon>Coccinellidae</taxon>
        <taxon>Scymninae</taxon>
        <taxon>Scymnini</taxon>
        <taxon>Cryptolaemus</taxon>
    </lineage>
</organism>
<evidence type="ECO:0000313" key="2">
    <source>
        <dbReference type="Proteomes" id="UP001516400"/>
    </source>
</evidence>
<reference evidence="1 2" key="1">
    <citation type="journal article" date="2021" name="BMC Biol.">
        <title>Horizontally acquired antibacterial genes associated with adaptive radiation of ladybird beetles.</title>
        <authorList>
            <person name="Li H.S."/>
            <person name="Tang X.F."/>
            <person name="Huang Y.H."/>
            <person name="Xu Z.Y."/>
            <person name="Chen M.L."/>
            <person name="Du X.Y."/>
            <person name="Qiu B.Y."/>
            <person name="Chen P.T."/>
            <person name="Zhang W."/>
            <person name="Slipinski A."/>
            <person name="Escalona H.E."/>
            <person name="Waterhouse R.M."/>
            <person name="Zwick A."/>
            <person name="Pang H."/>
        </authorList>
    </citation>
    <scope>NUCLEOTIDE SEQUENCE [LARGE SCALE GENOMIC DNA]</scope>
    <source>
        <strain evidence="1">SYSU2018</strain>
    </source>
</reference>